<dbReference type="RefSeq" id="WP_014269095.1">
    <property type="nucleotide sequence ID" value="NC_016633.1"/>
</dbReference>
<dbReference type="HOGENOM" id="CLU_010194_2_1_12"/>
<dbReference type="STRING" id="158190.SpiGrapes_0388"/>
<dbReference type="Gene3D" id="3.40.50.720">
    <property type="entry name" value="NAD(P)-binding Rossmann-like Domain"/>
    <property type="match status" value="1"/>
</dbReference>
<dbReference type="PRINTS" id="PR00081">
    <property type="entry name" value="GDHRDH"/>
</dbReference>
<dbReference type="AlphaFoldDB" id="G8QVL3"/>
<dbReference type="Proteomes" id="UP000005632">
    <property type="component" value="Chromosome"/>
</dbReference>
<dbReference type="PRINTS" id="PR00080">
    <property type="entry name" value="SDRFAMILY"/>
</dbReference>
<dbReference type="eggNOG" id="COG0300">
    <property type="taxonomic scope" value="Bacteria"/>
</dbReference>
<evidence type="ECO:0000313" key="5">
    <source>
        <dbReference type="Proteomes" id="UP000005632"/>
    </source>
</evidence>
<dbReference type="OrthoDB" id="9808814at2"/>
<evidence type="ECO:0000256" key="2">
    <source>
        <dbReference type="ARBA" id="ARBA00023002"/>
    </source>
</evidence>
<dbReference type="EMBL" id="CP003155">
    <property type="protein sequence ID" value="AEV28246.1"/>
    <property type="molecule type" value="Genomic_DNA"/>
</dbReference>
<dbReference type="KEGG" id="sgp:SpiGrapes_0388"/>
<dbReference type="PANTHER" id="PTHR42901">
    <property type="entry name" value="ALCOHOL DEHYDROGENASE"/>
    <property type="match status" value="1"/>
</dbReference>
<dbReference type="Pfam" id="PF00106">
    <property type="entry name" value="adh_short"/>
    <property type="match status" value="1"/>
</dbReference>
<reference evidence="4 5" key="1">
    <citation type="submission" date="2011-11" db="EMBL/GenBank/DDBJ databases">
        <title>Complete sequence of Spirochaeta sp. grapes.</title>
        <authorList>
            <consortium name="US DOE Joint Genome Institute"/>
            <person name="Lucas S."/>
            <person name="Han J."/>
            <person name="Lapidus A."/>
            <person name="Cheng J.-F."/>
            <person name="Goodwin L."/>
            <person name="Pitluck S."/>
            <person name="Peters L."/>
            <person name="Ovchinnikova G."/>
            <person name="Munk A.C."/>
            <person name="Detter J.C."/>
            <person name="Han C."/>
            <person name="Tapia R."/>
            <person name="Land M."/>
            <person name="Hauser L."/>
            <person name="Kyrpides N."/>
            <person name="Ivanova N."/>
            <person name="Pagani I."/>
            <person name="Ritalahtilisa K."/>
            <person name="Loeffler F."/>
            <person name="Woyke T."/>
        </authorList>
    </citation>
    <scope>NUCLEOTIDE SEQUENCE [LARGE SCALE GENOMIC DNA]</scope>
    <source>
        <strain evidence="5">ATCC BAA-1885 / DSM 22778 / Grapes</strain>
    </source>
</reference>
<dbReference type="PANTHER" id="PTHR42901:SF1">
    <property type="entry name" value="ALCOHOL DEHYDROGENASE"/>
    <property type="match status" value="1"/>
</dbReference>
<protein>
    <recommendedName>
        <fullName evidence="6">Short-chain dehydrogenase</fullName>
    </recommendedName>
</protein>
<dbReference type="InterPro" id="IPR002347">
    <property type="entry name" value="SDR_fam"/>
</dbReference>
<evidence type="ECO:0000256" key="3">
    <source>
        <dbReference type="RuleBase" id="RU000363"/>
    </source>
</evidence>
<proteinExistence type="inferred from homology"/>
<dbReference type="InterPro" id="IPR036291">
    <property type="entry name" value="NAD(P)-bd_dom_sf"/>
</dbReference>
<comment type="similarity">
    <text evidence="1 3">Belongs to the short-chain dehydrogenases/reductases (SDR) family.</text>
</comment>
<evidence type="ECO:0000256" key="1">
    <source>
        <dbReference type="ARBA" id="ARBA00006484"/>
    </source>
</evidence>
<name>G8QVL3_SPHPG</name>
<dbReference type="GO" id="GO:0016491">
    <property type="term" value="F:oxidoreductase activity"/>
    <property type="evidence" value="ECO:0007669"/>
    <property type="project" value="UniProtKB-KW"/>
</dbReference>
<keyword evidence="5" id="KW-1185">Reference proteome</keyword>
<evidence type="ECO:0008006" key="6">
    <source>
        <dbReference type="Google" id="ProtNLM"/>
    </source>
</evidence>
<gene>
    <name evidence="4" type="ordered locus">SpiGrapes_0388</name>
</gene>
<evidence type="ECO:0000313" key="4">
    <source>
        <dbReference type="EMBL" id="AEV28246.1"/>
    </source>
</evidence>
<dbReference type="SUPFAM" id="SSF51735">
    <property type="entry name" value="NAD(P)-binding Rossmann-fold domains"/>
    <property type="match status" value="1"/>
</dbReference>
<accession>G8QVL3</accession>
<keyword evidence="2" id="KW-0560">Oxidoreductase</keyword>
<organism evidence="4 5">
    <name type="scientific">Sphaerochaeta pleomorpha (strain ATCC BAA-1885 / DSM 22778 / Grapes)</name>
    <dbReference type="NCBI Taxonomy" id="158190"/>
    <lineage>
        <taxon>Bacteria</taxon>
        <taxon>Pseudomonadati</taxon>
        <taxon>Spirochaetota</taxon>
        <taxon>Spirochaetia</taxon>
        <taxon>Spirochaetales</taxon>
        <taxon>Sphaerochaetaceae</taxon>
        <taxon>Sphaerochaeta</taxon>
    </lineage>
</organism>
<sequence>MTSGKGKTALITSATSGIGREVACIHAEHGGGLVLVSKNKTALDQLKEELKEKYDIPIYVIAKDLCDASAPKEIFEEVKKSGLTIDYIINDAGFGELCKSYGHEEKHFLAMLDLVMVSLASLTRLFLPEFTKKNEGRILNISSANMFVPCSMEAMYLASKTFFSNFGTAFSSELSDTNVTITNLMPLKKNSRYETVFGSVKVPLFIRRMNSHKVAKTGYKAMLQGKLNVLCGVTFAQKAMYSTIPSIQKKAIVKSIRKMQEIF</sequence>